<name>A0ABN2JQC2_9ACTN</name>
<comment type="subcellular location">
    <subcellularLocation>
        <location evidence="1">Cell membrane</location>
        <topology evidence="1">Multi-pass membrane protein</topology>
    </subcellularLocation>
</comment>
<evidence type="ECO:0000256" key="1">
    <source>
        <dbReference type="ARBA" id="ARBA00004651"/>
    </source>
</evidence>
<keyword evidence="5 7" id="KW-1133">Transmembrane helix</keyword>
<comment type="caution">
    <text evidence="9">The sequence shown here is derived from an EMBL/GenBank/DDBJ whole genome shotgun (WGS) entry which is preliminary data.</text>
</comment>
<dbReference type="RefSeq" id="WP_344199354.1">
    <property type="nucleotide sequence ID" value="NZ_BAAAME010000002.1"/>
</dbReference>
<feature type="transmembrane region" description="Helical" evidence="7">
    <location>
        <begin position="250"/>
        <end position="275"/>
    </location>
</feature>
<evidence type="ECO:0000313" key="9">
    <source>
        <dbReference type="EMBL" id="GAA1735179.1"/>
    </source>
</evidence>
<evidence type="ECO:0000256" key="2">
    <source>
        <dbReference type="ARBA" id="ARBA00022448"/>
    </source>
</evidence>
<dbReference type="InterPro" id="IPR004680">
    <property type="entry name" value="Cit_transptr-like_dom"/>
</dbReference>
<protein>
    <submittedName>
        <fullName evidence="9">ArsB/NhaD family transporter</fullName>
    </submittedName>
</protein>
<feature type="transmembrane region" description="Helical" evidence="7">
    <location>
        <begin position="156"/>
        <end position="177"/>
    </location>
</feature>
<keyword evidence="2" id="KW-0813">Transport</keyword>
<evidence type="ECO:0000256" key="6">
    <source>
        <dbReference type="ARBA" id="ARBA00023136"/>
    </source>
</evidence>
<proteinExistence type="predicted"/>
<keyword evidence="3" id="KW-1003">Cell membrane</keyword>
<evidence type="ECO:0000313" key="10">
    <source>
        <dbReference type="Proteomes" id="UP001501057"/>
    </source>
</evidence>
<feature type="domain" description="Citrate transporter-like" evidence="8">
    <location>
        <begin position="9"/>
        <end position="285"/>
    </location>
</feature>
<keyword evidence="4 7" id="KW-0812">Transmembrane</keyword>
<feature type="transmembrane region" description="Helical" evidence="7">
    <location>
        <begin position="124"/>
        <end position="144"/>
    </location>
</feature>
<organism evidence="9 10">
    <name type="scientific">Aeromicrobium alkaliterrae</name>
    <dbReference type="NCBI Taxonomy" id="302168"/>
    <lineage>
        <taxon>Bacteria</taxon>
        <taxon>Bacillati</taxon>
        <taxon>Actinomycetota</taxon>
        <taxon>Actinomycetes</taxon>
        <taxon>Propionibacteriales</taxon>
        <taxon>Nocardioidaceae</taxon>
        <taxon>Aeromicrobium</taxon>
    </lineage>
</organism>
<evidence type="ECO:0000256" key="7">
    <source>
        <dbReference type="SAM" id="Phobius"/>
    </source>
</evidence>
<feature type="transmembrane region" description="Helical" evidence="7">
    <location>
        <begin position="183"/>
        <end position="200"/>
    </location>
</feature>
<sequence length="351" mass="35830">MTHDLGSLVEVVGFLVAMTLLGRACADEGLFDAWGGLVARASRDPRRLTVAAGLLAAGVTVVLTLDATVVLLTPVLLAAGMARRGSLLSVRLANTASTLLPISNLTNLLAVGATGWAFLEFARVMAPVWLVGVVAEIALVTWWCRRDPVPVPPTGAAPATPLVPAGVVIAVLCGLAAGEKPWIVATAGALIIGVHALATRASTWRDLLAAANLPLAGLVIAWGWVVTWAAGTPAGDWITDLLPHGTSWSALVGIAVVSMLVANVVNNLPATLLLLPAAAATGPVGVAALLIGVNVGANLTAIGSLANLLWRGSGGRQSVGWGQFHRLGLLTTPPLVVLSATVLWAWSLVVA</sequence>
<evidence type="ECO:0000256" key="5">
    <source>
        <dbReference type="ARBA" id="ARBA00022989"/>
    </source>
</evidence>
<evidence type="ECO:0000256" key="4">
    <source>
        <dbReference type="ARBA" id="ARBA00022692"/>
    </source>
</evidence>
<keyword evidence="6 7" id="KW-0472">Membrane</keyword>
<accession>A0ABN2JQC2</accession>
<dbReference type="PANTHER" id="PTHR43302">
    <property type="entry name" value="TRANSPORTER ARSB-RELATED"/>
    <property type="match status" value="1"/>
</dbReference>
<feature type="transmembrane region" description="Helical" evidence="7">
    <location>
        <begin position="330"/>
        <end position="350"/>
    </location>
</feature>
<dbReference type="Proteomes" id="UP001501057">
    <property type="component" value="Unassembled WGS sequence"/>
</dbReference>
<evidence type="ECO:0000259" key="8">
    <source>
        <dbReference type="Pfam" id="PF03600"/>
    </source>
</evidence>
<evidence type="ECO:0000256" key="3">
    <source>
        <dbReference type="ARBA" id="ARBA00022475"/>
    </source>
</evidence>
<feature type="transmembrane region" description="Helical" evidence="7">
    <location>
        <begin position="98"/>
        <end position="118"/>
    </location>
</feature>
<feature type="transmembrane region" description="Helical" evidence="7">
    <location>
        <begin position="50"/>
        <end position="77"/>
    </location>
</feature>
<feature type="transmembrane region" description="Helical" evidence="7">
    <location>
        <begin position="207"/>
        <end position="230"/>
    </location>
</feature>
<dbReference type="Pfam" id="PF03600">
    <property type="entry name" value="CitMHS"/>
    <property type="match status" value="1"/>
</dbReference>
<reference evidence="9 10" key="1">
    <citation type="journal article" date="2019" name="Int. J. Syst. Evol. Microbiol.">
        <title>The Global Catalogue of Microorganisms (GCM) 10K type strain sequencing project: providing services to taxonomists for standard genome sequencing and annotation.</title>
        <authorList>
            <consortium name="The Broad Institute Genomics Platform"/>
            <consortium name="The Broad Institute Genome Sequencing Center for Infectious Disease"/>
            <person name="Wu L."/>
            <person name="Ma J."/>
        </authorList>
    </citation>
    <scope>NUCLEOTIDE SEQUENCE [LARGE SCALE GENOMIC DNA]</scope>
    <source>
        <strain evidence="9 10">JCM 13518</strain>
    </source>
</reference>
<dbReference type="EMBL" id="BAAAME010000002">
    <property type="protein sequence ID" value="GAA1735179.1"/>
    <property type="molecule type" value="Genomic_DNA"/>
</dbReference>
<dbReference type="PANTHER" id="PTHR43302:SF5">
    <property type="entry name" value="TRANSPORTER ARSB-RELATED"/>
    <property type="match status" value="1"/>
</dbReference>
<keyword evidence="10" id="KW-1185">Reference proteome</keyword>
<gene>
    <name evidence="9" type="ORF">GCM10009710_14640</name>
</gene>